<dbReference type="PROSITE" id="PS00059">
    <property type="entry name" value="ADH_ZINC"/>
    <property type="match status" value="1"/>
</dbReference>
<comment type="caution">
    <text evidence="6">The sequence shown here is derived from an EMBL/GenBank/DDBJ whole genome shotgun (WGS) entry which is preliminary data.</text>
</comment>
<dbReference type="GO" id="GO:0016491">
    <property type="term" value="F:oxidoreductase activity"/>
    <property type="evidence" value="ECO:0007669"/>
    <property type="project" value="UniProtKB-KW"/>
</dbReference>
<dbReference type="CDD" id="cd08234">
    <property type="entry name" value="threonine_DH_like"/>
    <property type="match status" value="1"/>
</dbReference>
<dbReference type="SUPFAM" id="SSF50129">
    <property type="entry name" value="GroES-like"/>
    <property type="match status" value="1"/>
</dbReference>
<evidence type="ECO:0000313" key="6">
    <source>
        <dbReference type="EMBL" id="EDR96987.1"/>
    </source>
</evidence>
<dbReference type="AlphaFoldDB" id="B0MFW7"/>
<reference evidence="6" key="2">
    <citation type="submission" date="2013-11" db="EMBL/GenBank/DDBJ databases">
        <title>Draft genome sequence of Anaerostipes caccae (DSM 14662).</title>
        <authorList>
            <person name="Sudarsanam P."/>
            <person name="Ley R."/>
            <person name="Guruge J."/>
            <person name="Turnbaugh P.J."/>
            <person name="Mahowald M."/>
            <person name="Liep D."/>
            <person name="Gordon J."/>
        </authorList>
    </citation>
    <scope>NUCLEOTIDE SEQUENCE</scope>
    <source>
        <strain evidence="6">DSM 14662</strain>
    </source>
</reference>
<dbReference type="InterPro" id="IPR050129">
    <property type="entry name" value="Zn_alcohol_dh"/>
</dbReference>
<dbReference type="Pfam" id="PF08240">
    <property type="entry name" value="ADH_N"/>
    <property type="match status" value="1"/>
</dbReference>
<keyword evidence="1 4" id="KW-0479">Metal-binding</keyword>
<proteinExistence type="inferred from homology"/>
<dbReference type="eggNOG" id="COG1063">
    <property type="taxonomic scope" value="Bacteria"/>
</dbReference>
<dbReference type="InterPro" id="IPR013149">
    <property type="entry name" value="ADH-like_C"/>
</dbReference>
<comment type="similarity">
    <text evidence="4">Belongs to the zinc-containing alcohol dehydrogenase family.</text>
</comment>
<keyword evidence="3" id="KW-0560">Oxidoreductase</keyword>
<evidence type="ECO:0000256" key="3">
    <source>
        <dbReference type="ARBA" id="ARBA00023002"/>
    </source>
</evidence>
<keyword evidence="2 4" id="KW-0862">Zinc</keyword>
<dbReference type="STRING" id="411490.ANACAC_02217"/>
<dbReference type="PANTHER" id="PTHR43401">
    <property type="entry name" value="L-THREONINE 3-DEHYDROGENASE"/>
    <property type="match status" value="1"/>
</dbReference>
<dbReference type="SUPFAM" id="SSF51735">
    <property type="entry name" value="NAD(P)-binding Rossmann-fold domains"/>
    <property type="match status" value="1"/>
</dbReference>
<gene>
    <name evidence="6" type="ORF">ANACAC_02217</name>
</gene>
<name>B0MFW7_ANACD</name>
<dbReference type="SMART" id="SM00829">
    <property type="entry name" value="PKS_ER"/>
    <property type="match status" value="1"/>
</dbReference>
<comment type="cofactor">
    <cofactor evidence="4">
        <name>Zn(2+)</name>
        <dbReference type="ChEBI" id="CHEBI:29105"/>
    </cofactor>
</comment>
<dbReference type="InterPro" id="IPR011032">
    <property type="entry name" value="GroES-like_sf"/>
</dbReference>
<dbReference type="PANTHER" id="PTHR43401:SF2">
    <property type="entry name" value="L-THREONINE 3-DEHYDROGENASE"/>
    <property type="match status" value="1"/>
</dbReference>
<evidence type="ECO:0000256" key="2">
    <source>
        <dbReference type="ARBA" id="ARBA00022833"/>
    </source>
</evidence>
<dbReference type="InterPro" id="IPR036291">
    <property type="entry name" value="NAD(P)-bd_dom_sf"/>
</dbReference>
<evidence type="ECO:0000259" key="5">
    <source>
        <dbReference type="SMART" id="SM00829"/>
    </source>
</evidence>
<dbReference type="EMBL" id="ABAX03000014">
    <property type="protein sequence ID" value="EDR96987.1"/>
    <property type="molecule type" value="Genomic_DNA"/>
</dbReference>
<dbReference type="GO" id="GO:0008270">
    <property type="term" value="F:zinc ion binding"/>
    <property type="evidence" value="ECO:0007669"/>
    <property type="project" value="InterPro"/>
</dbReference>
<dbReference type="InterPro" id="IPR002328">
    <property type="entry name" value="ADH_Zn_CS"/>
</dbReference>
<evidence type="ECO:0000313" key="7">
    <source>
        <dbReference type="Proteomes" id="UP000004935"/>
    </source>
</evidence>
<evidence type="ECO:0000256" key="4">
    <source>
        <dbReference type="RuleBase" id="RU361277"/>
    </source>
</evidence>
<dbReference type="InterPro" id="IPR013154">
    <property type="entry name" value="ADH-like_N"/>
</dbReference>
<dbReference type="Proteomes" id="UP000004935">
    <property type="component" value="Unassembled WGS sequence"/>
</dbReference>
<protein>
    <submittedName>
        <fullName evidence="6">Chlorophyll synthesis pathway protein BchC</fullName>
    </submittedName>
</protein>
<reference evidence="6" key="1">
    <citation type="submission" date="2007-11" db="EMBL/GenBank/DDBJ databases">
        <authorList>
            <person name="Fulton L."/>
            <person name="Clifton S."/>
            <person name="Fulton B."/>
            <person name="Xu J."/>
            <person name="Minx P."/>
            <person name="Pepin K.H."/>
            <person name="Johnson M."/>
            <person name="Thiruvilangam P."/>
            <person name="Bhonagiri V."/>
            <person name="Nash W.E."/>
            <person name="Mardis E.R."/>
            <person name="Wilson R.K."/>
        </authorList>
    </citation>
    <scope>NUCLEOTIDE SEQUENCE [LARGE SCALE GENOMIC DNA]</scope>
    <source>
        <strain evidence="6">DSM 14662</strain>
    </source>
</reference>
<dbReference type="Gene3D" id="3.90.180.10">
    <property type="entry name" value="Medium-chain alcohol dehydrogenases, catalytic domain"/>
    <property type="match status" value="1"/>
</dbReference>
<dbReference type="Gene3D" id="3.40.50.720">
    <property type="entry name" value="NAD(P)-binding Rossmann-like Domain"/>
    <property type="match status" value="1"/>
</dbReference>
<dbReference type="InterPro" id="IPR020843">
    <property type="entry name" value="ER"/>
</dbReference>
<feature type="domain" description="Enoyl reductase (ER)" evidence="5">
    <location>
        <begin position="10"/>
        <end position="330"/>
    </location>
</feature>
<organism evidence="6 7">
    <name type="scientific">Anaerostipes caccae (strain DSM 14662 / CCUG 47493 / JCM 13470 / NCIMB 13811 / L1-92)</name>
    <dbReference type="NCBI Taxonomy" id="411490"/>
    <lineage>
        <taxon>Bacteria</taxon>
        <taxon>Bacillati</taxon>
        <taxon>Bacillota</taxon>
        <taxon>Clostridia</taxon>
        <taxon>Lachnospirales</taxon>
        <taxon>Lachnospiraceae</taxon>
        <taxon>Anaerostipes</taxon>
    </lineage>
</organism>
<accession>B0MFW7</accession>
<sequence length="336" mass="37006">MQMRAGYYTGDRTYEVREIPDREPEDDEVKIEVAWCGLCGTDIHKFEGKNGASPVIPPIILGHECSGIVTAVGPKVKYFKPGDRVAADPSYGCGKCSYCQQGLPNFCLERHGVAKGFSDYVYPPEQNVYKVSEKLDLKNAAFAEPLSCVIHGLDLIQIRSGSAVVIYGLGSIGSLMLQMVKLSGASVIIVVEREKEKQKLALELGADYAVDDKEIEKLAETFNIDYVIECIGLKATMEQSLKIAGKNARVLLFGLGDPDEPVSMNQFEAYTKELSIYTSYLNPNTTKRAVALLESRKLDTDAIISASLDLEEMGEELKTQKYAKKGKVMVRLTGKH</sequence>
<dbReference type="Pfam" id="PF00107">
    <property type="entry name" value="ADH_zinc_N"/>
    <property type="match status" value="1"/>
</dbReference>
<dbReference type="HOGENOM" id="CLU_026673_11_0_9"/>
<evidence type="ECO:0000256" key="1">
    <source>
        <dbReference type="ARBA" id="ARBA00022723"/>
    </source>
</evidence>
<keyword evidence="7" id="KW-1185">Reference proteome</keyword>